<evidence type="ECO:0000313" key="6">
    <source>
        <dbReference type="Proteomes" id="UP000887560"/>
    </source>
</evidence>
<evidence type="ECO:0000256" key="2">
    <source>
        <dbReference type="ARBA" id="ARBA00022771"/>
    </source>
</evidence>
<name>A0A915P5W0_9BILA</name>
<dbReference type="Pfam" id="PF02892">
    <property type="entry name" value="zf-BED"/>
    <property type="match status" value="1"/>
</dbReference>
<feature type="compositionally biased region" description="Basic and acidic residues" evidence="4">
    <location>
        <begin position="184"/>
        <end position="197"/>
    </location>
</feature>
<dbReference type="InterPro" id="IPR003656">
    <property type="entry name" value="Znf_BED"/>
</dbReference>
<sequence>MPMSIKRSSLWNHFIDISGNNVICKHCSEHIKRGSALSHVRNSHNDIYEQNRQAVLEHFTKIDNGRDQGKLRCHHCRRKFDDHIHALTMHCLSHGINFVNPEQKNTEINVIQLEEQARKELIANTIQGLFGDDNIPTDVVPASQGYVHHDPSFYDAQYELDTQKAIEESGREMPRGRGGPLIRDQGEQSAKGKEKVIEVSSDSD</sequence>
<evidence type="ECO:0000256" key="4">
    <source>
        <dbReference type="SAM" id="MobiDB-lite"/>
    </source>
</evidence>
<evidence type="ECO:0000256" key="1">
    <source>
        <dbReference type="ARBA" id="ARBA00022723"/>
    </source>
</evidence>
<keyword evidence="3" id="KW-0862">Zinc</keyword>
<dbReference type="Proteomes" id="UP000887560">
    <property type="component" value="Unplaced"/>
</dbReference>
<evidence type="ECO:0000256" key="3">
    <source>
        <dbReference type="ARBA" id="ARBA00022833"/>
    </source>
</evidence>
<keyword evidence="6" id="KW-1185">Reference proteome</keyword>
<dbReference type="GO" id="GO:0003677">
    <property type="term" value="F:DNA binding"/>
    <property type="evidence" value="ECO:0007669"/>
    <property type="project" value="InterPro"/>
</dbReference>
<dbReference type="AlphaFoldDB" id="A0A915P5W0"/>
<evidence type="ECO:0000313" key="7">
    <source>
        <dbReference type="WBParaSite" id="scf7180000422725.g9481"/>
    </source>
</evidence>
<feature type="region of interest" description="Disordered" evidence="4">
    <location>
        <begin position="167"/>
        <end position="204"/>
    </location>
</feature>
<keyword evidence="1" id="KW-0479">Metal-binding</keyword>
<keyword evidence="2" id="KW-0863">Zinc-finger</keyword>
<proteinExistence type="predicted"/>
<dbReference type="WBParaSite" id="scf7180000422725.g9481">
    <property type="protein sequence ID" value="scf7180000422725.g9481"/>
    <property type="gene ID" value="scf7180000422725.g9481"/>
</dbReference>
<protein>
    <submittedName>
        <fullName evidence="7">BED-type domain-containing protein</fullName>
    </submittedName>
</protein>
<reference evidence="7" key="1">
    <citation type="submission" date="2022-11" db="UniProtKB">
        <authorList>
            <consortium name="WormBaseParasite"/>
        </authorList>
    </citation>
    <scope>IDENTIFICATION</scope>
</reference>
<evidence type="ECO:0000259" key="5">
    <source>
        <dbReference type="Pfam" id="PF02892"/>
    </source>
</evidence>
<accession>A0A915P5W0</accession>
<feature type="domain" description="BED-type" evidence="5">
    <location>
        <begin position="8"/>
        <end position="39"/>
    </location>
</feature>
<dbReference type="GO" id="GO:0008270">
    <property type="term" value="F:zinc ion binding"/>
    <property type="evidence" value="ECO:0007669"/>
    <property type="project" value="UniProtKB-KW"/>
</dbReference>
<organism evidence="6 7">
    <name type="scientific">Meloidogyne floridensis</name>
    <dbReference type="NCBI Taxonomy" id="298350"/>
    <lineage>
        <taxon>Eukaryota</taxon>
        <taxon>Metazoa</taxon>
        <taxon>Ecdysozoa</taxon>
        <taxon>Nematoda</taxon>
        <taxon>Chromadorea</taxon>
        <taxon>Rhabditida</taxon>
        <taxon>Tylenchina</taxon>
        <taxon>Tylenchomorpha</taxon>
        <taxon>Tylenchoidea</taxon>
        <taxon>Meloidogynidae</taxon>
        <taxon>Meloidogyninae</taxon>
        <taxon>Meloidogyne</taxon>
    </lineage>
</organism>